<dbReference type="HOGENOM" id="CLU_114452_0_0_9"/>
<evidence type="ECO:0000313" key="3">
    <source>
        <dbReference type="Proteomes" id="UP000013085"/>
    </source>
</evidence>
<feature type="transmembrane region" description="Helical" evidence="1">
    <location>
        <begin position="129"/>
        <end position="146"/>
    </location>
</feature>
<dbReference type="Gene3D" id="1.20.120.1630">
    <property type="match status" value="1"/>
</dbReference>
<dbReference type="EMBL" id="AGYR01000039">
    <property type="protein sequence ID" value="ENZ12368.1"/>
    <property type="molecule type" value="Genomic_DNA"/>
</dbReference>
<name>A0A0E2H796_9FIRM</name>
<protein>
    <recommendedName>
        <fullName evidence="4">Isoprenylcysteine carboxyl methyltransferase</fullName>
    </recommendedName>
</protein>
<dbReference type="AlphaFoldDB" id="A0A0E2H796"/>
<keyword evidence="1" id="KW-0812">Transmembrane</keyword>
<evidence type="ECO:0008006" key="4">
    <source>
        <dbReference type="Google" id="ProtNLM"/>
    </source>
</evidence>
<evidence type="ECO:0000313" key="2">
    <source>
        <dbReference type="EMBL" id="ENZ12368.1"/>
    </source>
</evidence>
<feature type="transmembrane region" description="Helical" evidence="1">
    <location>
        <begin position="31"/>
        <end position="49"/>
    </location>
</feature>
<sequence length="177" mass="20647">MLDWGFGLGAFGMFFLYDWNRVFLKKNGFAPLFAAGNLLLAVVGGRMVYSCVSSGVKGQPVWLLPGAFFLAMLIYTLYFALPFDSTYCQEADRHKVCRSGMYGWCRHPGIWWFFGCFFCMGLSTGNPDRVMLGLCLSFLNLLYAWYQDRLIFVEEFCDYRDYQEQVPFLLPRLWKRR</sequence>
<proteinExistence type="predicted"/>
<feature type="transmembrane region" description="Helical" evidence="1">
    <location>
        <begin position="6"/>
        <end position="24"/>
    </location>
</feature>
<keyword evidence="1" id="KW-1133">Transmembrane helix</keyword>
<keyword evidence="1" id="KW-0472">Membrane</keyword>
<dbReference type="RefSeq" id="WP_002586405.1">
    <property type="nucleotide sequence ID" value="NZ_KB850979.1"/>
</dbReference>
<feature type="transmembrane region" description="Helical" evidence="1">
    <location>
        <begin position="61"/>
        <end position="83"/>
    </location>
</feature>
<feature type="transmembrane region" description="Helical" evidence="1">
    <location>
        <begin position="104"/>
        <end position="123"/>
    </location>
</feature>
<dbReference type="Proteomes" id="UP000013085">
    <property type="component" value="Unassembled WGS sequence"/>
</dbReference>
<organism evidence="2 3">
    <name type="scientific">[Clostridium] clostridioforme 90A8</name>
    <dbReference type="NCBI Taxonomy" id="999408"/>
    <lineage>
        <taxon>Bacteria</taxon>
        <taxon>Bacillati</taxon>
        <taxon>Bacillota</taxon>
        <taxon>Clostridia</taxon>
        <taxon>Lachnospirales</taxon>
        <taxon>Lachnospiraceae</taxon>
        <taxon>Enterocloster</taxon>
    </lineage>
</organism>
<reference evidence="2 3" key="1">
    <citation type="submission" date="2013-01" db="EMBL/GenBank/DDBJ databases">
        <title>The Genome Sequence of Clostridium clostridioforme 90A8.</title>
        <authorList>
            <consortium name="The Broad Institute Genome Sequencing Platform"/>
            <person name="Earl A."/>
            <person name="Ward D."/>
            <person name="Feldgarden M."/>
            <person name="Gevers D."/>
            <person name="Courvalin P."/>
            <person name="Lambert T."/>
            <person name="Walker B."/>
            <person name="Young S.K."/>
            <person name="Zeng Q."/>
            <person name="Gargeya S."/>
            <person name="Fitzgerald M."/>
            <person name="Haas B."/>
            <person name="Abouelleil A."/>
            <person name="Alvarado L."/>
            <person name="Arachchi H.M."/>
            <person name="Berlin A.M."/>
            <person name="Chapman S.B."/>
            <person name="Dewar J."/>
            <person name="Goldberg J."/>
            <person name="Griggs A."/>
            <person name="Gujja S."/>
            <person name="Hansen M."/>
            <person name="Howarth C."/>
            <person name="Imamovic A."/>
            <person name="Larimer J."/>
            <person name="McCowan C."/>
            <person name="Murphy C."/>
            <person name="Neiman D."/>
            <person name="Pearson M."/>
            <person name="Priest M."/>
            <person name="Roberts A."/>
            <person name="Saif S."/>
            <person name="Shea T."/>
            <person name="Sisk P."/>
            <person name="Sykes S."/>
            <person name="Wortman J."/>
            <person name="Nusbaum C."/>
            <person name="Birren B."/>
        </authorList>
    </citation>
    <scope>NUCLEOTIDE SEQUENCE [LARGE SCALE GENOMIC DNA]</scope>
    <source>
        <strain evidence="2 3">90A8</strain>
    </source>
</reference>
<accession>A0A0E2H796</accession>
<comment type="caution">
    <text evidence="2">The sequence shown here is derived from an EMBL/GenBank/DDBJ whole genome shotgun (WGS) entry which is preliminary data.</text>
</comment>
<evidence type="ECO:0000256" key="1">
    <source>
        <dbReference type="SAM" id="Phobius"/>
    </source>
</evidence>
<dbReference type="PATRIC" id="fig|999408.3.peg.3776"/>
<gene>
    <name evidence="2" type="ORF">HMPREF1090_03494</name>
</gene>